<proteinExistence type="predicted"/>
<evidence type="ECO:0000313" key="3">
    <source>
        <dbReference type="Proteomes" id="UP000190797"/>
    </source>
</evidence>
<gene>
    <name evidence="2" type="ORF">BKM31_25050</name>
</gene>
<organism evidence="2 3">
    <name type="scientific">[Actinomadura] parvosata subsp. kistnae</name>
    <dbReference type="NCBI Taxonomy" id="1909395"/>
    <lineage>
        <taxon>Bacteria</taxon>
        <taxon>Bacillati</taxon>
        <taxon>Actinomycetota</taxon>
        <taxon>Actinomycetes</taxon>
        <taxon>Streptosporangiales</taxon>
        <taxon>Streptosporangiaceae</taxon>
        <taxon>Nonomuraea</taxon>
    </lineage>
</organism>
<feature type="region of interest" description="Disordered" evidence="1">
    <location>
        <begin position="1"/>
        <end position="87"/>
    </location>
</feature>
<sequence length="87" mass="8658">MTAAGTIGTAPPATGKPVPASASRDITPQAALSPKALPPDRTTACTRSTRLRGSRSSVSRVPGAAPRTSTPATAPAVGVRTTVVPVR</sequence>
<accession>A0A1V0A2B2</accession>
<feature type="compositionally biased region" description="Low complexity" evidence="1">
    <location>
        <begin position="1"/>
        <end position="17"/>
    </location>
</feature>
<protein>
    <submittedName>
        <fullName evidence="2">Uncharacterized protein</fullName>
    </submittedName>
</protein>
<evidence type="ECO:0000256" key="1">
    <source>
        <dbReference type="SAM" id="MobiDB-lite"/>
    </source>
</evidence>
<dbReference type="KEGG" id="noa:BKM31_25050"/>
<name>A0A1V0A2B2_9ACTN</name>
<keyword evidence="3" id="KW-1185">Reference proteome</keyword>
<evidence type="ECO:0000313" key="2">
    <source>
        <dbReference type="EMBL" id="AQZ64292.1"/>
    </source>
</evidence>
<dbReference type="Proteomes" id="UP000190797">
    <property type="component" value="Chromosome"/>
</dbReference>
<reference evidence="3" key="1">
    <citation type="journal article" date="2017" name="Med. Chem. Commun.">
        <title>Nonomuraea sp. ATCC 55076 harbours the largest actinomycete chromosome to date and the kistamicin biosynthetic gene cluster.</title>
        <authorList>
            <person name="Nazari B."/>
            <person name="Forneris C.C."/>
            <person name="Gibson M.I."/>
            <person name="Moon K."/>
            <person name="Schramma K.R."/>
            <person name="Seyedsayamdost M.R."/>
        </authorList>
    </citation>
    <scope>NUCLEOTIDE SEQUENCE [LARGE SCALE GENOMIC DNA]</scope>
    <source>
        <strain evidence="3">ATCC 55076</strain>
    </source>
</reference>
<dbReference type="AlphaFoldDB" id="A0A1V0A2B2"/>
<feature type="compositionally biased region" description="Low complexity" evidence="1">
    <location>
        <begin position="54"/>
        <end position="76"/>
    </location>
</feature>
<dbReference type="EMBL" id="CP017717">
    <property type="protein sequence ID" value="AQZ64292.1"/>
    <property type="molecule type" value="Genomic_DNA"/>
</dbReference>